<proteinExistence type="predicted"/>
<comment type="caution">
    <text evidence="1">The sequence shown here is derived from an EMBL/GenBank/DDBJ whole genome shotgun (WGS) entry which is preliminary data.</text>
</comment>
<organism evidence="1 2">
    <name type="scientific">Carya illinoinensis</name>
    <name type="common">Pecan</name>
    <dbReference type="NCBI Taxonomy" id="32201"/>
    <lineage>
        <taxon>Eukaryota</taxon>
        <taxon>Viridiplantae</taxon>
        <taxon>Streptophyta</taxon>
        <taxon>Embryophyta</taxon>
        <taxon>Tracheophyta</taxon>
        <taxon>Spermatophyta</taxon>
        <taxon>Magnoliopsida</taxon>
        <taxon>eudicotyledons</taxon>
        <taxon>Gunneridae</taxon>
        <taxon>Pentapetalae</taxon>
        <taxon>rosids</taxon>
        <taxon>fabids</taxon>
        <taxon>Fagales</taxon>
        <taxon>Juglandaceae</taxon>
        <taxon>Carya</taxon>
    </lineage>
</organism>
<evidence type="ECO:0000313" key="2">
    <source>
        <dbReference type="Proteomes" id="UP000811609"/>
    </source>
</evidence>
<dbReference type="AlphaFoldDB" id="A0A8T1N585"/>
<evidence type="ECO:0000313" key="1">
    <source>
        <dbReference type="EMBL" id="KAG6624558.1"/>
    </source>
</evidence>
<keyword evidence="2" id="KW-1185">Reference proteome</keyword>
<protein>
    <recommendedName>
        <fullName evidence="3">Reverse transcriptase zinc-binding domain-containing protein</fullName>
    </recommendedName>
</protein>
<reference evidence="1" key="1">
    <citation type="submission" date="2020-12" db="EMBL/GenBank/DDBJ databases">
        <title>WGS assembly of Carya illinoinensis cv. Pawnee.</title>
        <authorList>
            <person name="Platts A."/>
            <person name="Shu S."/>
            <person name="Wright S."/>
            <person name="Barry K."/>
            <person name="Edger P."/>
            <person name="Pires J.C."/>
            <person name="Schmutz J."/>
        </authorList>
    </citation>
    <scope>NUCLEOTIDE SEQUENCE</scope>
    <source>
        <tissue evidence="1">Leaf</tissue>
    </source>
</reference>
<name>A0A8T1N585_CARIL</name>
<accession>A0A8T1N585</accession>
<evidence type="ECO:0008006" key="3">
    <source>
        <dbReference type="Google" id="ProtNLM"/>
    </source>
</evidence>
<dbReference type="Proteomes" id="UP000811609">
    <property type="component" value="Chromosome 16"/>
</dbReference>
<dbReference type="EMBL" id="CM031824">
    <property type="protein sequence ID" value="KAG6624558.1"/>
    <property type="molecule type" value="Genomic_DNA"/>
</dbReference>
<sequence length="138" mass="15873">MKISKSPKCPICKKEEENVAHILWNCPSAMDVWSHASSSLQKCSIGSVKFSELVKALMSKCDQDTMALFAIIARNIWYRRNQFVFENSFIHPNALVKTARKTLEEFKASQEKPTTQNRRTAEINKIWQSPPSWVTKIN</sequence>
<gene>
    <name evidence="1" type="ORF">CIPAW_16G035600</name>
</gene>